<protein>
    <submittedName>
        <fullName evidence="1">Uncharacterized protein</fullName>
    </submittedName>
</protein>
<keyword evidence="2" id="KW-1185">Reference proteome</keyword>
<gene>
    <name evidence="1" type="ORF">PSI23_18905</name>
</gene>
<proteinExistence type="predicted"/>
<comment type="caution">
    <text evidence="1">The sequence shown here is derived from an EMBL/GenBank/DDBJ whole genome shotgun (WGS) entry which is preliminary data.</text>
</comment>
<name>A0ABT5LND5_9GAMM</name>
<evidence type="ECO:0000313" key="2">
    <source>
        <dbReference type="Proteomes" id="UP001217178"/>
    </source>
</evidence>
<dbReference type="Proteomes" id="UP001217178">
    <property type="component" value="Unassembled WGS sequence"/>
</dbReference>
<sequence length="104" mass="11499">MSENEELYVLLIFKEAANIVKNLCGPNPNSSWKDAVFSCLDLATSFTGNFIDVYGFGRLANELSSNFGVIVTEYVDRYGNRSIKLTGRTGVRKFLTAAKYGVSN</sequence>
<accession>A0ABT5LND5</accession>
<dbReference type="RefSeq" id="WP_273556530.1">
    <property type="nucleotide sequence ID" value="NZ_JAQRFI010000071.1"/>
</dbReference>
<organism evidence="1 2">
    <name type="scientific">Xenorhabdus yunnanensis</name>
    <dbReference type="NCBI Taxonomy" id="3025878"/>
    <lineage>
        <taxon>Bacteria</taxon>
        <taxon>Pseudomonadati</taxon>
        <taxon>Pseudomonadota</taxon>
        <taxon>Gammaproteobacteria</taxon>
        <taxon>Enterobacterales</taxon>
        <taxon>Morganellaceae</taxon>
        <taxon>Xenorhabdus</taxon>
    </lineage>
</organism>
<dbReference type="EMBL" id="JAQRFI010000071">
    <property type="protein sequence ID" value="MDC9591300.1"/>
    <property type="molecule type" value="Genomic_DNA"/>
</dbReference>
<reference evidence="1 2" key="1">
    <citation type="submission" date="2023-02" db="EMBL/GenBank/DDBJ databases">
        <title>Entomopathogenic bacteria.</title>
        <authorList>
            <person name="Machado R.A."/>
        </authorList>
    </citation>
    <scope>NUCLEOTIDE SEQUENCE [LARGE SCALE GENOMIC DNA]</scope>
    <source>
        <strain evidence="1 2">XENO-10</strain>
    </source>
</reference>
<evidence type="ECO:0000313" key="1">
    <source>
        <dbReference type="EMBL" id="MDC9591300.1"/>
    </source>
</evidence>